<evidence type="ECO:0000256" key="14">
    <source>
        <dbReference type="PIRSR" id="PIRSR605511-1"/>
    </source>
</evidence>
<keyword evidence="9" id="KW-0963">Cytoplasm</keyword>
<keyword evidence="15" id="KW-0862">Zinc</keyword>
<dbReference type="EC" id="3.1.1.17" evidence="7"/>
<dbReference type="GO" id="GO:0005509">
    <property type="term" value="F:calcium ion binding"/>
    <property type="evidence" value="ECO:0007669"/>
    <property type="project" value="InterPro"/>
</dbReference>
<dbReference type="EMBL" id="NEVH01020989">
    <property type="protein sequence ID" value="PNF20197.1"/>
    <property type="molecule type" value="Genomic_DNA"/>
</dbReference>
<evidence type="ECO:0000256" key="5">
    <source>
        <dbReference type="ARBA" id="ARBA00004496"/>
    </source>
</evidence>
<comment type="cofactor">
    <cofactor evidence="4">
        <name>Mg(2+)</name>
        <dbReference type="ChEBI" id="CHEBI:18420"/>
    </cofactor>
</comment>
<keyword evidence="12" id="KW-0106">Calcium</keyword>
<accession>A0A2J7PV34</accession>
<evidence type="ECO:0000256" key="8">
    <source>
        <dbReference type="ARBA" id="ARBA00016808"/>
    </source>
</evidence>
<dbReference type="Gene3D" id="2.120.10.30">
    <property type="entry name" value="TolB, C-terminal domain"/>
    <property type="match status" value="1"/>
</dbReference>
<evidence type="ECO:0000256" key="3">
    <source>
        <dbReference type="ARBA" id="ARBA00001936"/>
    </source>
</evidence>
<dbReference type="Proteomes" id="UP000235965">
    <property type="component" value="Unassembled WGS sequence"/>
</dbReference>
<feature type="binding site" evidence="15">
    <location>
        <position position="164"/>
    </location>
    <ligand>
        <name>a divalent metal cation</name>
        <dbReference type="ChEBI" id="CHEBI:60240"/>
    </ligand>
</feature>
<dbReference type="OrthoDB" id="423498at2759"/>
<keyword evidence="11" id="KW-0378">Hydrolase</keyword>
<comment type="cofactor">
    <cofactor evidence="2">
        <name>Ca(2+)</name>
        <dbReference type="ChEBI" id="CHEBI:29108"/>
    </cofactor>
</comment>
<dbReference type="InParanoid" id="A0A2J7PV34"/>
<dbReference type="FunFam" id="2.120.10.30:FF:000027">
    <property type="entry name" value="Regucalcin homologue"/>
    <property type="match status" value="1"/>
</dbReference>
<comment type="caution">
    <text evidence="17">The sequence shown here is derived from an EMBL/GenBank/DDBJ whole genome shotgun (WGS) entry which is preliminary data.</text>
</comment>
<dbReference type="GO" id="GO:0005737">
    <property type="term" value="C:cytoplasm"/>
    <property type="evidence" value="ECO:0007669"/>
    <property type="project" value="UniProtKB-SubCell"/>
</dbReference>
<evidence type="ECO:0000256" key="6">
    <source>
        <dbReference type="ARBA" id="ARBA00008853"/>
    </source>
</evidence>
<comment type="catalytic activity">
    <reaction evidence="1">
        <text>D-glucono-1,5-lactone + H2O = D-gluconate + H(+)</text>
        <dbReference type="Rhea" id="RHEA:10440"/>
        <dbReference type="ChEBI" id="CHEBI:15377"/>
        <dbReference type="ChEBI" id="CHEBI:15378"/>
        <dbReference type="ChEBI" id="CHEBI:16217"/>
        <dbReference type="ChEBI" id="CHEBI:18391"/>
        <dbReference type="EC" id="3.1.1.17"/>
    </reaction>
</comment>
<evidence type="ECO:0000256" key="13">
    <source>
        <dbReference type="ARBA" id="ARBA00032464"/>
    </source>
</evidence>
<comment type="cofactor">
    <cofactor evidence="3">
        <name>Mn(2+)</name>
        <dbReference type="ChEBI" id="CHEBI:29035"/>
    </cofactor>
</comment>
<evidence type="ECO:0000313" key="17">
    <source>
        <dbReference type="EMBL" id="PNF20197.1"/>
    </source>
</evidence>
<protein>
    <recommendedName>
        <fullName evidence="8">Regucalcin</fullName>
        <ecNumber evidence="7">3.1.1.17</ecNumber>
    </recommendedName>
    <alternativeName>
        <fullName evidence="13">Gluconolactonase</fullName>
    </alternativeName>
</protein>
<dbReference type="FunCoup" id="A0A2J7PV34">
    <property type="interactions" value="155"/>
</dbReference>
<feature type="binding site" evidence="15">
    <location>
        <position position="112"/>
    </location>
    <ligand>
        <name>substrate</name>
    </ligand>
</feature>
<dbReference type="AlphaFoldDB" id="A0A2J7PV34"/>
<evidence type="ECO:0000313" key="18">
    <source>
        <dbReference type="Proteomes" id="UP000235965"/>
    </source>
</evidence>
<proteinExistence type="inferred from homology"/>
<dbReference type="PANTHER" id="PTHR10907">
    <property type="entry name" value="REGUCALCIN"/>
    <property type="match status" value="1"/>
</dbReference>
<dbReference type="SUPFAM" id="SSF63829">
    <property type="entry name" value="Calcium-dependent phosphotriesterase"/>
    <property type="match status" value="1"/>
</dbReference>
<feature type="active site" description="Proton donor/acceptor" evidence="14">
    <location>
        <position position="216"/>
    </location>
</feature>
<keyword evidence="18" id="KW-1185">Reference proteome</keyword>
<feature type="domain" description="SMP-30/Gluconolactonase/LRE-like region" evidence="16">
    <location>
        <begin position="15"/>
        <end position="276"/>
    </location>
</feature>
<dbReference type="PANTHER" id="PTHR10907:SF66">
    <property type="entry name" value="MIP34848P1-RELATED"/>
    <property type="match status" value="1"/>
</dbReference>
<comment type="cofactor">
    <cofactor evidence="15">
        <name>Zn(2+)</name>
        <dbReference type="ChEBI" id="CHEBI:29105"/>
    </cofactor>
    <text evidence="15">Binds 1 divalent metal cation per subunit.</text>
</comment>
<dbReference type="InterPro" id="IPR008367">
    <property type="entry name" value="Regucalcin"/>
</dbReference>
<evidence type="ECO:0000256" key="7">
    <source>
        <dbReference type="ARBA" id="ARBA00013227"/>
    </source>
</evidence>
<dbReference type="GO" id="GO:0030234">
    <property type="term" value="F:enzyme regulator activity"/>
    <property type="evidence" value="ECO:0007669"/>
    <property type="project" value="InterPro"/>
</dbReference>
<comment type="subcellular location">
    <subcellularLocation>
        <location evidence="5">Cytoplasm</location>
    </subcellularLocation>
</comment>
<feature type="binding site" evidence="15">
    <location>
        <position position="17"/>
    </location>
    <ligand>
        <name>a divalent metal cation</name>
        <dbReference type="ChEBI" id="CHEBI:60240"/>
    </ligand>
</feature>
<dbReference type="PRINTS" id="PR01790">
    <property type="entry name" value="SMP30FAMILY"/>
</dbReference>
<dbReference type="GO" id="GO:0004341">
    <property type="term" value="F:gluconolactonase activity"/>
    <property type="evidence" value="ECO:0007669"/>
    <property type="project" value="UniProtKB-EC"/>
</dbReference>
<evidence type="ECO:0000256" key="2">
    <source>
        <dbReference type="ARBA" id="ARBA00001913"/>
    </source>
</evidence>
<evidence type="ECO:0000256" key="15">
    <source>
        <dbReference type="PIRSR" id="PIRSR605511-2"/>
    </source>
</evidence>
<dbReference type="PRINTS" id="PR01791">
    <property type="entry name" value="REGUCALCIN"/>
</dbReference>
<gene>
    <name evidence="17" type="primary">RGN</name>
    <name evidence="17" type="ORF">B7P43_G16417</name>
</gene>
<comment type="similarity">
    <text evidence="6">Belongs to the SMP-30/CGR1 family.</text>
</comment>
<sequence length="311" mass="34021">MSAPKVEQISASVTLGEGPHWDQNAQALYYVNIEDANIHKYVPATNKHTTLKIDGTQVSFIIPLEGTKDKFVISVGKNVAILTWDGESSTPTELKYVCAVDNEKELQNNRLNDGKADPTGRLWSGTMGPYHKSTGFFAPEVGSFYSFSKDWKPTKHLSKITVSNGLAWSEDLTTMYYIDSVTKKVDAFDFDAENSKISNRRTAFDFELNGLEGIPDGMAIDTEGKLWVACFGGSKVIRVDPTNGKLLSHIPIPALQVTSVAFGGPQLDELYVTTANISWSDEQLQKYPGAGATFRVTGVGVKGYPGQPVKL</sequence>
<evidence type="ECO:0000256" key="1">
    <source>
        <dbReference type="ARBA" id="ARBA00001589"/>
    </source>
</evidence>
<organism evidence="17 18">
    <name type="scientific">Cryptotermes secundus</name>
    <dbReference type="NCBI Taxonomy" id="105785"/>
    <lineage>
        <taxon>Eukaryota</taxon>
        <taxon>Metazoa</taxon>
        <taxon>Ecdysozoa</taxon>
        <taxon>Arthropoda</taxon>
        <taxon>Hexapoda</taxon>
        <taxon>Insecta</taxon>
        <taxon>Pterygota</taxon>
        <taxon>Neoptera</taxon>
        <taxon>Polyneoptera</taxon>
        <taxon>Dictyoptera</taxon>
        <taxon>Blattodea</taxon>
        <taxon>Blattoidea</taxon>
        <taxon>Termitoidae</taxon>
        <taxon>Kalotermitidae</taxon>
        <taxon>Cryptotermitinae</taxon>
        <taxon>Cryptotermes</taxon>
    </lineage>
</organism>
<keyword evidence="10 15" id="KW-0479">Metal-binding</keyword>
<dbReference type="InterPro" id="IPR011042">
    <property type="entry name" value="6-blade_b-propeller_TolB-like"/>
</dbReference>
<evidence type="ECO:0000256" key="10">
    <source>
        <dbReference type="ARBA" id="ARBA00022723"/>
    </source>
</evidence>
<name>A0A2J7PV34_9NEOP</name>
<evidence type="ECO:0000259" key="16">
    <source>
        <dbReference type="Pfam" id="PF08450"/>
    </source>
</evidence>
<dbReference type="InterPro" id="IPR005511">
    <property type="entry name" value="SMP-30"/>
</dbReference>
<evidence type="ECO:0000256" key="4">
    <source>
        <dbReference type="ARBA" id="ARBA00001946"/>
    </source>
</evidence>
<dbReference type="Pfam" id="PF08450">
    <property type="entry name" value="SGL"/>
    <property type="match status" value="1"/>
</dbReference>
<dbReference type="GO" id="GO:0019853">
    <property type="term" value="P:L-ascorbic acid biosynthetic process"/>
    <property type="evidence" value="ECO:0007669"/>
    <property type="project" value="TreeGrafter"/>
</dbReference>
<dbReference type="STRING" id="105785.A0A2J7PV34"/>
<reference evidence="17 18" key="1">
    <citation type="submission" date="2017-12" db="EMBL/GenBank/DDBJ databases">
        <title>Hemimetabolous genomes reveal molecular basis of termite eusociality.</title>
        <authorList>
            <person name="Harrison M.C."/>
            <person name="Jongepier E."/>
            <person name="Robertson H.M."/>
            <person name="Arning N."/>
            <person name="Bitard-Feildel T."/>
            <person name="Chao H."/>
            <person name="Childers C.P."/>
            <person name="Dinh H."/>
            <person name="Doddapaneni H."/>
            <person name="Dugan S."/>
            <person name="Gowin J."/>
            <person name="Greiner C."/>
            <person name="Han Y."/>
            <person name="Hu H."/>
            <person name="Hughes D.S.T."/>
            <person name="Huylmans A.-K."/>
            <person name="Kemena C."/>
            <person name="Kremer L.P.M."/>
            <person name="Lee S.L."/>
            <person name="Lopez-Ezquerra A."/>
            <person name="Mallet L."/>
            <person name="Monroy-Kuhn J.M."/>
            <person name="Moser A."/>
            <person name="Murali S.C."/>
            <person name="Muzny D.M."/>
            <person name="Otani S."/>
            <person name="Piulachs M.-D."/>
            <person name="Poelchau M."/>
            <person name="Qu J."/>
            <person name="Schaub F."/>
            <person name="Wada-Katsumata A."/>
            <person name="Worley K.C."/>
            <person name="Xie Q."/>
            <person name="Ylla G."/>
            <person name="Poulsen M."/>
            <person name="Gibbs R.A."/>
            <person name="Schal C."/>
            <person name="Richards S."/>
            <person name="Belles X."/>
            <person name="Korb J."/>
            <person name="Bornberg-Bauer E."/>
        </authorList>
    </citation>
    <scope>NUCLEOTIDE SEQUENCE [LARGE SCALE GENOMIC DNA]</scope>
    <source>
        <tissue evidence="17">Whole body</tissue>
    </source>
</reference>
<dbReference type="InterPro" id="IPR013658">
    <property type="entry name" value="SGL"/>
</dbReference>
<evidence type="ECO:0000256" key="11">
    <source>
        <dbReference type="ARBA" id="ARBA00022801"/>
    </source>
</evidence>
<evidence type="ECO:0000256" key="9">
    <source>
        <dbReference type="ARBA" id="ARBA00022490"/>
    </source>
</evidence>
<feature type="binding site" evidence="15">
    <location>
        <position position="216"/>
    </location>
    <ligand>
        <name>a divalent metal cation</name>
        <dbReference type="ChEBI" id="CHEBI:60240"/>
    </ligand>
</feature>
<feature type="binding site" evidence="15">
    <location>
        <position position="110"/>
    </location>
    <ligand>
        <name>substrate</name>
    </ligand>
</feature>
<evidence type="ECO:0000256" key="12">
    <source>
        <dbReference type="ARBA" id="ARBA00022837"/>
    </source>
</evidence>